<keyword evidence="2" id="KW-0812">Transmembrane</keyword>
<evidence type="ECO:0008006" key="5">
    <source>
        <dbReference type="Google" id="ProtNLM"/>
    </source>
</evidence>
<reference evidence="3 4" key="1">
    <citation type="submission" date="2016-10" db="EMBL/GenBank/DDBJ databases">
        <authorList>
            <person name="de Groot N.N."/>
        </authorList>
    </citation>
    <scope>NUCLEOTIDE SEQUENCE [LARGE SCALE GENOMIC DNA]</scope>
    <source>
        <strain evidence="3 4">47C3B</strain>
    </source>
</reference>
<keyword evidence="2" id="KW-1133">Transmembrane helix</keyword>
<name>A0A1G6T6C6_9SPHI</name>
<keyword evidence="2" id="KW-0472">Membrane</keyword>
<evidence type="ECO:0000313" key="4">
    <source>
        <dbReference type="Proteomes" id="UP000199072"/>
    </source>
</evidence>
<evidence type="ECO:0000256" key="2">
    <source>
        <dbReference type="SAM" id="Phobius"/>
    </source>
</evidence>
<feature type="transmembrane region" description="Helical" evidence="2">
    <location>
        <begin position="51"/>
        <end position="71"/>
    </location>
</feature>
<sequence>MKEKKENKLDQLFKDGISGSEDRIVFREEDWASMEQLLDGKSSKKAGVLRFIYYASAIAALLLLAIGLYFFNNKDKATSNQTKLYGNTKKQPKTNNNPVQPATPQDTGMIAVNKGLNNNVTPGQNNNPVAPLAGNHTGHYSPVNNNVVVKPSGTNTTKDSVALYNNLVNNTNVTPKDKRVVNNTNATATNQIASAGNQVQNGVAANTTPDTVTEVQQPVQQSNKALIAANQKFKTRPQFSLSVLAAPDVNAVNSFNRSQVGTNFGLQLSVRISKKFSISTGAAYAVKPYEAGFSSYKAAYNSPIDPTNVYANCKVLDIPLNMSYQVYSRGKNALALGTGLSSYFMLRENYRFDYSPESGWAPHNLEIKNQNQHLFGVLNVNATYQRQINSKFSAVVQPYMKLPLTGIGNGRVDLKSTGVALGVSWNLNSVFKPK</sequence>
<dbReference type="STRING" id="1391627.SAMN05216464_101197"/>
<keyword evidence="4" id="KW-1185">Reference proteome</keyword>
<dbReference type="EMBL" id="FNAI01000001">
    <property type="protein sequence ID" value="SDD24702.1"/>
    <property type="molecule type" value="Genomic_DNA"/>
</dbReference>
<dbReference type="RefSeq" id="WP_091142739.1">
    <property type="nucleotide sequence ID" value="NZ_FNAI01000001.1"/>
</dbReference>
<dbReference type="AlphaFoldDB" id="A0A1G6T6C6"/>
<proteinExistence type="predicted"/>
<evidence type="ECO:0000256" key="1">
    <source>
        <dbReference type="SAM" id="MobiDB-lite"/>
    </source>
</evidence>
<evidence type="ECO:0000313" key="3">
    <source>
        <dbReference type="EMBL" id="SDD24702.1"/>
    </source>
</evidence>
<dbReference type="Proteomes" id="UP000199072">
    <property type="component" value="Unassembled WGS sequence"/>
</dbReference>
<feature type="region of interest" description="Disordered" evidence="1">
    <location>
        <begin position="85"/>
        <end position="106"/>
    </location>
</feature>
<organism evidence="3 4">
    <name type="scientific">Mucilaginibacter pineti</name>
    <dbReference type="NCBI Taxonomy" id="1391627"/>
    <lineage>
        <taxon>Bacteria</taxon>
        <taxon>Pseudomonadati</taxon>
        <taxon>Bacteroidota</taxon>
        <taxon>Sphingobacteriia</taxon>
        <taxon>Sphingobacteriales</taxon>
        <taxon>Sphingobacteriaceae</taxon>
        <taxon>Mucilaginibacter</taxon>
    </lineage>
</organism>
<accession>A0A1G6T6C6</accession>
<dbReference type="OrthoDB" id="1523584at2"/>
<protein>
    <recommendedName>
        <fullName evidence="5">Outer membrane protein beta-barrel domain-containing protein</fullName>
    </recommendedName>
</protein>
<gene>
    <name evidence="3" type="ORF">SAMN05216464_101197</name>
</gene>
<feature type="compositionally biased region" description="Low complexity" evidence="1">
    <location>
        <begin position="87"/>
        <end position="100"/>
    </location>
</feature>